<dbReference type="InterPro" id="IPR010610">
    <property type="entry name" value="EryCIII-like_C"/>
</dbReference>
<sequence length="418" mass="45529">MRILFTTLAVQTHLYLQVPLAWALRAAGHEVRVASQPDLTEVITSAGLTAVPVGDPLDQRRLASNTPTLKPSELGMDTSDLGDLGYEYMHGLFTVMATFPYQLVCPVPMMDDLVDFARAWQPDLVVWDEMTFAGAVAARVTGAAHVRQLFGLDMMGLLRPRHLELIRQRPAELREDPLAEWLEWSVERYGATFDEEMLLGRRTLSPFPASLELAAHPGLTPYRHVPYNGPAVVPEWLHGPPKRRRICLTLGYNHDQNAPSEEIIPLETMLDAVSDLDADVIATISPERARSLGGLPDNVTPVDFVPLDALLPTCAAVIHTGGAGTSLNAVVRGIPQIIAPSMVWSTGHYAEGLQARGAGIHLDRADIASEDLHRRFTEVLDDPSFAANAAALREEAEAAPSPHALVGGLEQLVAEAVR</sequence>
<organism evidence="7 8">
    <name type="scientific">Micromonospora parastrephiae</name>
    <dbReference type="NCBI Taxonomy" id="2806101"/>
    <lineage>
        <taxon>Bacteria</taxon>
        <taxon>Bacillati</taxon>
        <taxon>Actinomycetota</taxon>
        <taxon>Actinomycetes</taxon>
        <taxon>Micromonosporales</taxon>
        <taxon>Micromonosporaceae</taxon>
        <taxon>Micromonospora</taxon>
    </lineage>
</organism>
<dbReference type="InterPro" id="IPR030953">
    <property type="entry name" value="Glycosyl_450act"/>
</dbReference>
<evidence type="ECO:0000256" key="3">
    <source>
        <dbReference type="ARBA" id="ARBA00022679"/>
    </source>
</evidence>
<accession>A0ABS1XQ83</accession>
<dbReference type="SUPFAM" id="SSF53756">
    <property type="entry name" value="UDP-Glycosyltransferase/glycogen phosphorylase"/>
    <property type="match status" value="1"/>
</dbReference>
<feature type="domain" description="Erythromycin biosynthesis protein CIII-like C-terminal" evidence="5">
    <location>
        <begin position="268"/>
        <end position="412"/>
    </location>
</feature>
<reference evidence="7 8" key="1">
    <citation type="submission" date="2021-01" db="EMBL/GenBank/DDBJ databases">
        <title>Draft genome sequence of Micromonospora sp. strain STR1_7.</title>
        <authorList>
            <person name="Karlyshev A."/>
            <person name="Jawad R."/>
        </authorList>
    </citation>
    <scope>NUCLEOTIDE SEQUENCE [LARGE SCALE GENOMIC DNA]</scope>
    <source>
        <strain evidence="7 8">STR1-7</strain>
    </source>
</reference>
<dbReference type="NCBIfam" id="TIGR04516">
    <property type="entry name" value="glycosyl_450act"/>
    <property type="match status" value="1"/>
</dbReference>
<comment type="similarity">
    <text evidence="1">Belongs to the glycosyltransferase 28 family.</text>
</comment>
<dbReference type="Pfam" id="PF06722">
    <property type="entry name" value="EryCIII-like_C"/>
    <property type="match status" value="1"/>
</dbReference>
<keyword evidence="2" id="KW-0328">Glycosyltransferase</keyword>
<evidence type="ECO:0000259" key="6">
    <source>
        <dbReference type="Pfam" id="PF21036"/>
    </source>
</evidence>
<dbReference type="EMBL" id="JAEVHM010000015">
    <property type="protein sequence ID" value="MBM0231397.1"/>
    <property type="molecule type" value="Genomic_DNA"/>
</dbReference>
<evidence type="ECO:0000256" key="2">
    <source>
        <dbReference type="ARBA" id="ARBA00022676"/>
    </source>
</evidence>
<dbReference type="PANTHER" id="PTHR48050">
    <property type="entry name" value="STEROL 3-BETA-GLUCOSYLTRANSFERASE"/>
    <property type="match status" value="1"/>
</dbReference>
<dbReference type="InterPro" id="IPR002213">
    <property type="entry name" value="UDP_glucos_trans"/>
</dbReference>
<gene>
    <name evidence="7" type="ORF">JNW91_05670</name>
</gene>
<dbReference type="InterPro" id="IPR048284">
    <property type="entry name" value="EryCIII-like_N"/>
</dbReference>
<evidence type="ECO:0000256" key="4">
    <source>
        <dbReference type="ARBA" id="ARBA00023194"/>
    </source>
</evidence>
<evidence type="ECO:0000256" key="1">
    <source>
        <dbReference type="ARBA" id="ARBA00006962"/>
    </source>
</evidence>
<comment type="caution">
    <text evidence="7">The sequence shown here is derived from an EMBL/GenBank/DDBJ whole genome shotgun (WGS) entry which is preliminary data.</text>
</comment>
<protein>
    <submittedName>
        <fullName evidence="7">Activator-dependent family glycosyltransferase</fullName>
    </submittedName>
</protein>
<dbReference type="PANTHER" id="PTHR48050:SF13">
    <property type="entry name" value="STEROL 3-BETA-GLUCOSYLTRANSFERASE UGT80A2"/>
    <property type="match status" value="1"/>
</dbReference>
<keyword evidence="4" id="KW-0045">Antibiotic biosynthesis</keyword>
<evidence type="ECO:0000313" key="8">
    <source>
        <dbReference type="Proteomes" id="UP000601027"/>
    </source>
</evidence>
<dbReference type="RefSeq" id="WP_203173871.1">
    <property type="nucleotide sequence ID" value="NZ_JAEVHM010000015.1"/>
</dbReference>
<dbReference type="InterPro" id="IPR050426">
    <property type="entry name" value="Glycosyltransferase_28"/>
</dbReference>
<keyword evidence="3" id="KW-0808">Transferase</keyword>
<evidence type="ECO:0000259" key="5">
    <source>
        <dbReference type="Pfam" id="PF06722"/>
    </source>
</evidence>
<proteinExistence type="inferred from homology"/>
<dbReference type="Proteomes" id="UP000601027">
    <property type="component" value="Unassembled WGS sequence"/>
</dbReference>
<dbReference type="CDD" id="cd03784">
    <property type="entry name" value="GT1_Gtf-like"/>
    <property type="match status" value="1"/>
</dbReference>
<dbReference type="Pfam" id="PF21036">
    <property type="entry name" value="EryCIII-like_N"/>
    <property type="match status" value="1"/>
</dbReference>
<dbReference type="Gene3D" id="3.40.50.2000">
    <property type="entry name" value="Glycogen Phosphorylase B"/>
    <property type="match status" value="2"/>
</dbReference>
<evidence type="ECO:0000313" key="7">
    <source>
        <dbReference type="EMBL" id="MBM0231397.1"/>
    </source>
</evidence>
<name>A0ABS1XQ83_9ACTN</name>
<feature type="domain" description="Erythromycin biosynthesis protein CIII-like N-terminal" evidence="6">
    <location>
        <begin position="22"/>
        <end position="251"/>
    </location>
</feature>
<keyword evidence="8" id="KW-1185">Reference proteome</keyword>